<sequence length="183" mass="20541">MRQQQIPAPILFHPLKHHLGYIRLFLQESELLSELELKIALRTIGGSQLDLYTGPLSSQQLSLEVIAYLQQGGLLHPDAFRNYLAPSGYGLCSLSDGSGWTLRWGLHEGRHVHLHPARYSRHTQRVKANHLKTAIAAAIATTRFQRSMDLPLLNQVRDRWLALPPVEGYTAEEGLGKVLALLL</sequence>
<dbReference type="OrthoDB" id="1121210at2"/>
<evidence type="ECO:0000313" key="2">
    <source>
        <dbReference type="Proteomes" id="UP000198432"/>
    </source>
</evidence>
<proteinExistence type="predicted"/>
<dbReference type="AlphaFoldDB" id="A0A239KB35"/>
<name>A0A239KB35_9BACT</name>
<dbReference type="RefSeq" id="WP_089321277.1">
    <property type="nucleotide sequence ID" value="NZ_FZOQ01000027.1"/>
</dbReference>
<gene>
    <name evidence="1" type="ORF">SAMN06296052_12751</name>
</gene>
<keyword evidence="2" id="KW-1185">Reference proteome</keyword>
<reference evidence="2" key="1">
    <citation type="submission" date="2017-06" db="EMBL/GenBank/DDBJ databases">
        <authorList>
            <person name="Varghese N."/>
            <person name="Submissions S."/>
        </authorList>
    </citation>
    <scope>NUCLEOTIDE SEQUENCE [LARGE SCALE GENOMIC DNA]</scope>
    <source>
        <strain evidence="2">NKM1</strain>
    </source>
</reference>
<dbReference type="Proteomes" id="UP000198432">
    <property type="component" value="Unassembled WGS sequence"/>
</dbReference>
<evidence type="ECO:0000313" key="1">
    <source>
        <dbReference type="EMBL" id="SNT14859.1"/>
    </source>
</evidence>
<accession>A0A239KB35</accession>
<dbReference type="EMBL" id="FZOQ01000027">
    <property type="protein sequence ID" value="SNT14859.1"/>
    <property type="molecule type" value="Genomic_DNA"/>
</dbReference>
<organism evidence="1 2">
    <name type="scientific">Pontibacter ummariensis</name>
    <dbReference type="NCBI Taxonomy" id="1610492"/>
    <lineage>
        <taxon>Bacteria</taxon>
        <taxon>Pseudomonadati</taxon>
        <taxon>Bacteroidota</taxon>
        <taxon>Cytophagia</taxon>
        <taxon>Cytophagales</taxon>
        <taxon>Hymenobacteraceae</taxon>
        <taxon>Pontibacter</taxon>
    </lineage>
</organism>
<protein>
    <submittedName>
        <fullName evidence="1">Uncharacterized protein</fullName>
    </submittedName>
</protein>